<dbReference type="Pfam" id="PF01944">
    <property type="entry name" value="SpoIIM"/>
    <property type="match status" value="1"/>
</dbReference>
<name>A0AAF0JNR6_9EURY</name>
<keyword evidence="3" id="KW-1185">Reference proteome</keyword>
<dbReference type="EMBL" id="CP091092">
    <property type="protein sequence ID" value="WFN37661.1"/>
    <property type="molecule type" value="Genomic_DNA"/>
</dbReference>
<keyword evidence="1" id="KW-1133">Transmembrane helix</keyword>
<feature type="transmembrane region" description="Helical" evidence="1">
    <location>
        <begin position="71"/>
        <end position="99"/>
    </location>
</feature>
<evidence type="ECO:0000313" key="3">
    <source>
        <dbReference type="Proteomes" id="UP001218895"/>
    </source>
</evidence>
<dbReference type="PANTHER" id="PTHR35337">
    <property type="entry name" value="SLR1478 PROTEIN"/>
    <property type="match status" value="1"/>
</dbReference>
<feature type="transmembrane region" description="Helical" evidence="1">
    <location>
        <begin position="161"/>
        <end position="184"/>
    </location>
</feature>
<proteinExistence type="predicted"/>
<dbReference type="KEGG" id="manq:L1994_04540"/>
<reference evidence="2" key="1">
    <citation type="submission" date="2022-01" db="EMBL/GenBank/DDBJ databases">
        <title>Complete genome of Methanomicrobium antiquum DSM 21220.</title>
        <authorList>
            <person name="Chen S.-C."/>
            <person name="You Y.-T."/>
            <person name="Zhou Y.-Z."/>
            <person name="Lai M.-C."/>
        </authorList>
    </citation>
    <scope>NUCLEOTIDE SEQUENCE</scope>
    <source>
        <strain evidence="2">DSM 21220</strain>
    </source>
</reference>
<dbReference type="PANTHER" id="PTHR35337:SF1">
    <property type="entry name" value="SLR1478 PROTEIN"/>
    <property type="match status" value="1"/>
</dbReference>
<dbReference type="InterPro" id="IPR002798">
    <property type="entry name" value="SpoIIM-like"/>
</dbReference>
<feature type="transmembrane region" description="Helical" evidence="1">
    <location>
        <begin position="6"/>
        <end position="29"/>
    </location>
</feature>
<protein>
    <submittedName>
        <fullName evidence="2">Stage II sporulation protein M</fullName>
    </submittedName>
</protein>
<keyword evidence="1" id="KW-0472">Membrane</keyword>
<gene>
    <name evidence="2" type="ORF">L1994_04540</name>
</gene>
<dbReference type="RefSeq" id="WP_278100500.1">
    <property type="nucleotide sequence ID" value="NZ_CP091092.1"/>
</dbReference>
<dbReference type="Proteomes" id="UP001218895">
    <property type="component" value="Chromosome"/>
</dbReference>
<feature type="transmembrane region" description="Helical" evidence="1">
    <location>
        <begin position="111"/>
        <end position="136"/>
    </location>
</feature>
<organism evidence="2 3">
    <name type="scientific">Methanomicrobium antiquum</name>
    <dbReference type="NCBI Taxonomy" id="487686"/>
    <lineage>
        <taxon>Archaea</taxon>
        <taxon>Methanobacteriati</taxon>
        <taxon>Methanobacteriota</taxon>
        <taxon>Stenosarchaea group</taxon>
        <taxon>Methanomicrobia</taxon>
        <taxon>Methanomicrobiales</taxon>
        <taxon>Methanomicrobiaceae</taxon>
        <taxon>Methanomicrobium</taxon>
    </lineage>
</organism>
<keyword evidence="1" id="KW-0812">Transmembrane</keyword>
<evidence type="ECO:0000256" key="1">
    <source>
        <dbReference type="SAM" id="Phobius"/>
    </source>
</evidence>
<accession>A0AAF0JNR6</accession>
<evidence type="ECO:0000313" key="2">
    <source>
        <dbReference type="EMBL" id="WFN37661.1"/>
    </source>
</evidence>
<dbReference type="AlphaFoldDB" id="A0AAF0JNR6"/>
<dbReference type="GeneID" id="79949640"/>
<sequence length="191" mass="20615">MFDNRLSLAVAFSLIIFILFAIIGVFSLAQNEEMAETLIQTLQNEMFAFVADDNPLVLAGKLFFNNLEASVLLFIGGATLGLLTIFILMTNGVIIGFVLSYASEKTGYLPILASIIPHGILEIPAFLIAAGLGFLLSESLWTEFKGQGDAAIDAKTLGRKFIVIVIPLLAFAAFIEAFITPQIIDLVLQGV</sequence>